<keyword evidence="3" id="KW-0813">Transport</keyword>
<keyword evidence="4 7" id="KW-0812">Transmembrane</keyword>
<dbReference type="PRINTS" id="PR01130">
    <property type="entry name" value="DERENTRNSPRT"/>
</dbReference>
<keyword evidence="6 7" id="KW-0472">Membrane</keyword>
<reference evidence="8" key="1">
    <citation type="submission" date="2021-01" db="EMBL/GenBank/DDBJ databases">
        <authorList>
            <person name="Corre E."/>
            <person name="Pelletier E."/>
            <person name="Niang G."/>
            <person name="Scheremetjew M."/>
            <person name="Finn R."/>
            <person name="Kale V."/>
            <person name="Holt S."/>
            <person name="Cochrane G."/>
            <person name="Meng A."/>
            <person name="Brown T."/>
            <person name="Cohen L."/>
        </authorList>
    </citation>
    <scope>NUCLEOTIDE SEQUENCE</scope>
    <source>
        <strain evidence="8">CCMP2877</strain>
    </source>
</reference>
<comment type="similarity">
    <text evidence="2">Belongs to the SLC29A/ENT transporter (TC 2.A.57) family.</text>
</comment>
<evidence type="ECO:0000256" key="7">
    <source>
        <dbReference type="SAM" id="Phobius"/>
    </source>
</evidence>
<feature type="transmembrane region" description="Helical" evidence="7">
    <location>
        <begin position="268"/>
        <end position="286"/>
    </location>
</feature>
<protein>
    <recommendedName>
        <fullName evidence="9">Equilibrative nucleoside transporter</fullName>
    </recommendedName>
</protein>
<feature type="transmembrane region" description="Helical" evidence="7">
    <location>
        <begin position="298"/>
        <end position="315"/>
    </location>
</feature>
<evidence type="ECO:0000256" key="3">
    <source>
        <dbReference type="ARBA" id="ARBA00022448"/>
    </source>
</evidence>
<feature type="transmembrane region" description="Helical" evidence="7">
    <location>
        <begin position="361"/>
        <end position="381"/>
    </location>
</feature>
<evidence type="ECO:0000256" key="5">
    <source>
        <dbReference type="ARBA" id="ARBA00022989"/>
    </source>
</evidence>
<keyword evidence="5 7" id="KW-1133">Transmembrane helix</keyword>
<sequence>MGSAGDRGLERATFLVCGATTVLPWLSFISAVDFFKDVFPDYKVQYVTAAVNMSTLLLFTFINMCLSNYSTTENRMRISGYLLAAFLVIVPLMNEFLIVPIANAPTDDSKLPVLFAVLILAEVAAAATNAVFQSSLYGMAGEMQVDGDLMGRSEVGKGIAGIGVLVLRALTKAVFPETHTGMAHSGTAFFLAAVFLAGASMILFDRMMAKRRRLASAKADPEAGQEAKVEATETTALLGDRKEAVAEEDLESHSWAVHIEVFRAVKNCAFTTMVAFIVCLACFPGLTSSLQSTSWNLGSWFPLVLISLYNIGDLVGKTSPTIKMCLRADNVHMPAIFMVIFFVPAFLSCLFFQLHDLVPCILVIALGAMTGYVTTSAMMLGPAQVPPNRRDTAGQLCALFLISGLCFGSLIGMGISHMHVTPLARG</sequence>
<gene>
    <name evidence="8" type="ORF">PPAR1163_LOCUS23480</name>
</gene>
<evidence type="ECO:0000256" key="1">
    <source>
        <dbReference type="ARBA" id="ARBA00004141"/>
    </source>
</evidence>
<dbReference type="AlphaFoldDB" id="A0A7S1UDP4"/>
<accession>A0A7S1UDP4</accession>
<evidence type="ECO:0008006" key="9">
    <source>
        <dbReference type="Google" id="ProtNLM"/>
    </source>
</evidence>
<evidence type="ECO:0000256" key="6">
    <source>
        <dbReference type="ARBA" id="ARBA00023136"/>
    </source>
</evidence>
<feature type="transmembrane region" description="Helical" evidence="7">
    <location>
        <begin position="12"/>
        <end position="32"/>
    </location>
</feature>
<feature type="transmembrane region" description="Helical" evidence="7">
    <location>
        <begin position="335"/>
        <end position="355"/>
    </location>
</feature>
<dbReference type="GO" id="GO:0005886">
    <property type="term" value="C:plasma membrane"/>
    <property type="evidence" value="ECO:0007669"/>
    <property type="project" value="TreeGrafter"/>
</dbReference>
<organism evidence="8">
    <name type="scientific">Phaeomonas parva</name>
    <dbReference type="NCBI Taxonomy" id="124430"/>
    <lineage>
        <taxon>Eukaryota</taxon>
        <taxon>Sar</taxon>
        <taxon>Stramenopiles</taxon>
        <taxon>Ochrophyta</taxon>
        <taxon>Pinguiophyceae</taxon>
        <taxon>Pinguiochrysidales</taxon>
        <taxon>Pinguiochrysidaceae</taxon>
        <taxon>Phaeomonas</taxon>
    </lineage>
</organism>
<comment type="subcellular location">
    <subcellularLocation>
        <location evidence="1">Membrane</location>
        <topology evidence="1">Multi-pass membrane protein</topology>
    </subcellularLocation>
</comment>
<feature type="transmembrane region" description="Helical" evidence="7">
    <location>
        <begin position="78"/>
        <end position="101"/>
    </location>
</feature>
<name>A0A7S1UDP4_9STRA</name>
<dbReference type="PANTHER" id="PTHR10332:SF10">
    <property type="entry name" value="EQUILIBRATIVE NUCLEOSIDE TRANSPORTER 4"/>
    <property type="match status" value="1"/>
</dbReference>
<dbReference type="PANTHER" id="PTHR10332">
    <property type="entry name" value="EQUILIBRATIVE NUCLEOSIDE TRANSPORTER"/>
    <property type="match status" value="1"/>
</dbReference>
<dbReference type="GO" id="GO:0005337">
    <property type="term" value="F:nucleoside transmembrane transporter activity"/>
    <property type="evidence" value="ECO:0007669"/>
    <property type="project" value="InterPro"/>
</dbReference>
<dbReference type="InterPro" id="IPR002259">
    <property type="entry name" value="Eqnu_transpt"/>
</dbReference>
<feature type="transmembrane region" description="Helical" evidence="7">
    <location>
        <begin position="393"/>
        <end position="415"/>
    </location>
</feature>
<feature type="transmembrane region" description="Helical" evidence="7">
    <location>
        <begin position="113"/>
        <end position="137"/>
    </location>
</feature>
<feature type="transmembrane region" description="Helical" evidence="7">
    <location>
        <begin position="158"/>
        <end position="175"/>
    </location>
</feature>
<feature type="transmembrane region" description="Helical" evidence="7">
    <location>
        <begin position="181"/>
        <end position="204"/>
    </location>
</feature>
<dbReference type="Pfam" id="PF01733">
    <property type="entry name" value="Nucleoside_tran"/>
    <property type="match status" value="1"/>
</dbReference>
<evidence type="ECO:0000256" key="4">
    <source>
        <dbReference type="ARBA" id="ARBA00022692"/>
    </source>
</evidence>
<dbReference type="EMBL" id="HBGJ01037206">
    <property type="protein sequence ID" value="CAD9265064.1"/>
    <property type="molecule type" value="Transcribed_RNA"/>
</dbReference>
<evidence type="ECO:0000256" key="2">
    <source>
        <dbReference type="ARBA" id="ARBA00007965"/>
    </source>
</evidence>
<proteinExistence type="inferred from homology"/>
<feature type="transmembrane region" description="Helical" evidence="7">
    <location>
        <begin position="44"/>
        <end position="66"/>
    </location>
</feature>
<evidence type="ECO:0000313" key="8">
    <source>
        <dbReference type="EMBL" id="CAD9265064.1"/>
    </source>
</evidence>